<protein>
    <recommendedName>
        <fullName evidence="1">COMM domain-containing protein</fullName>
    </recommendedName>
</protein>
<gene>
    <name evidence="2" type="ORF">POBO1169_LOCUS7129</name>
</gene>
<dbReference type="AlphaFoldDB" id="A0A7S0QZ93"/>
<proteinExistence type="predicted"/>
<reference evidence="2" key="1">
    <citation type="submission" date="2021-01" db="EMBL/GenBank/DDBJ databases">
        <authorList>
            <person name="Corre E."/>
            <person name="Pelletier E."/>
            <person name="Niang G."/>
            <person name="Scheremetjew M."/>
            <person name="Finn R."/>
            <person name="Kale V."/>
            <person name="Holt S."/>
            <person name="Cochrane G."/>
            <person name="Meng A."/>
            <person name="Brown T."/>
            <person name="Cohen L."/>
        </authorList>
    </citation>
    <scope>NUCLEOTIDE SEQUENCE</scope>
    <source>
        <strain evidence="2">CCMP722</strain>
    </source>
</reference>
<organism evidence="2">
    <name type="scientific">Pyramimonas obovata</name>
    <dbReference type="NCBI Taxonomy" id="1411642"/>
    <lineage>
        <taxon>Eukaryota</taxon>
        <taxon>Viridiplantae</taxon>
        <taxon>Chlorophyta</taxon>
        <taxon>Pyramimonadophyceae</taxon>
        <taxon>Pyramimonadales</taxon>
        <taxon>Pyramimonadaceae</taxon>
        <taxon>Pyramimonas</taxon>
        <taxon>Pyramimonas incertae sedis</taxon>
    </lineage>
</organism>
<dbReference type="Pfam" id="PF21672">
    <property type="entry name" value="COMM_HN"/>
    <property type="match status" value="1"/>
</dbReference>
<dbReference type="PANTHER" id="PTHR16231">
    <property type="entry name" value="COMM DOMAIN-CONTAINING PROTEIN 4-8 FAMILY MEMBER"/>
    <property type="match status" value="1"/>
</dbReference>
<dbReference type="PROSITE" id="PS51269">
    <property type="entry name" value="COMM"/>
    <property type="match status" value="1"/>
</dbReference>
<dbReference type="InterPro" id="IPR017920">
    <property type="entry name" value="COMM"/>
</dbReference>
<feature type="domain" description="COMM" evidence="1">
    <location>
        <begin position="133"/>
        <end position="199"/>
    </location>
</feature>
<dbReference type="EMBL" id="HBFA01013636">
    <property type="protein sequence ID" value="CAD8662246.1"/>
    <property type="molecule type" value="Transcribed_RNA"/>
</dbReference>
<name>A0A7S0QZ93_9CHLO</name>
<evidence type="ECO:0000259" key="1">
    <source>
        <dbReference type="PROSITE" id="PS51269"/>
    </source>
</evidence>
<dbReference type="InterPro" id="IPR047155">
    <property type="entry name" value="COMMD4/6/7/8"/>
</dbReference>
<dbReference type="PANTHER" id="PTHR16231:SF4">
    <property type="entry name" value="COMM DOMAIN-CONTAINING PROTEIN 4"/>
    <property type="match status" value="1"/>
</dbReference>
<evidence type="ECO:0000313" key="2">
    <source>
        <dbReference type="EMBL" id="CAD8662246.1"/>
    </source>
</evidence>
<sequence length="199" mass="22047">MKFKFCGDQDAPDWVLAEMATISKISSVRVKLLLGQILKGIIEGTVDYEKIVQLKVGTQSNLEVVDVEASIAGLHFILTNAAKHDLEETTLARELQQLGMPKEHSDSICRTYAKDKDRLQQHLRDSSLKLGTNLSLTDWKAEYTLATNESTTAEDAPTISVSLRQATAGGNGIVIDMTETKFQLLLHELKVARSLMEDM</sequence>
<accession>A0A7S0QZ93</accession>